<evidence type="ECO:0000313" key="1">
    <source>
        <dbReference type="EMBL" id="NBC42629.1"/>
    </source>
</evidence>
<name>A0A7X5BT46_9BACT</name>
<dbReference type="AlphaFoldDB" id="A0A7X5BT46"/>
<gene>
    <name evidence="1" type="ORF">GTZ93_22770</name>
</gene>
<sequence>MRSSPTDSAILHDPRRVLRKRLSDFVTRVPHPWHGAMRTLLDVFREHDWQVFVFGGTLRDLLAVSATAAPRDVDLVVAGATGSALRAAFSRELVRVNRFGGLHLQVRKLPVDIWTLESTWAFQQKLVHGGDFAHLPRTTFLNVEAVAAELDTRKGRARRVYGEPFFRAVREQVLDINLEENPYAGLCVVRSLLTARKLHYALGPRLARYVAHHGSRIDAAELEAIQLSHYGRIRLDRDQLTRLIRIVSGKGMATRPRPVELPQVRQLEWKLPRPQQLDWHSREWRSKSREELTLQSTG</sequence>
<accession>A0A7X5BT46</accession>
<dbReference type="Proteomes" id="UP000537825">
    <property type="component" value="Unassembled WGS sequence"/>
</dbReference>
<organism evidence="1 2">
    <name type="scientific">Corallococcus exiguus</name>
    <dbReference type="NCBI Taxonomy" id="83462"/>
    <lineage>
        <taxon>Bacteria</taxon>
        <taxon>Pseudomonadati</taxon>
        <taxon>Myxococcota</taxon>
        <taxon>Myxococcia</taxon>
        <taxon>Myxococcales</taxon>
        <taxon>Cystobacterineae</taxon>
        <taxon>Myxococcaceae</taxon>
        <taxon>Corallococcus</taxon>
    </lineage>
</organism>
<dbReference type="RefSeq" id="WP_139919799.1">
    <property type="nucleotide sequence ID" value="NZ_CBCSLE010000096.1"/>
</dbReference>
<dbReference type="EMBL" id="JAAAPK010000005">
    <property type="protein sequence ID" value="NBC42629.1"/>
    <property type="molecule type" value="Genomic_DNA"/>
</dbReference>
<proteinExistence type="predicted"/>
<dbReference type="InterPro" id="IPR043519">
    <property type="entry name" value="NT_sf"/>
</dbReference>
<dbReference type="Gene3D" id="3.30.460.10">
    <property type="entry name" value="Beta Polymerase, domain 2"/>
    <property type="match status" value="1"/>
</dbReference>
<evidence type="ECO:0008006" key="3">
    <source>
        <dbReference type="Google" id="ProtNLM"/>
    </source>
</evidence>
<dbReference type="SUPFAM" id="SSF81301">
    <property type="entry name" value="Nucleotidyltransferase"/>
    <property type="match status" value="1"/>
</dbReference>
<reference evidence="1 2" key="1">
    <citation type="submission" date="2020-01" db="EMBL/GenBank/DDBJ databases">
        <title>The draft genome sequence of Corallococcus exiguus DSM 14696.</title>
        <authorList>
            <person name="Zhang X."/>
            <person name="Zhu H."/>
        </authorList>
    </citation>
    <scope>NUCLEOTIDE SEQUENCE [LARGE SCALE GENOMIC DNA]</scope>
    <source>
        <strain evidence="1 2">DSM 14696</strain>
    </source>
</reference>
<keyword evidence="2" id="KW-1185">Reference proteome</keyword>
<evidence type="ECO:0000313" key="2">
    <source>
        <dbReference type="Proteomes" id="UP000537825"/>
    </source>
</evidence>
<protein>
    <recommendedName>
        <fullName evidence="3">Poly A polymerase head domain-containing protein</fullName>
    </recommendedName>
</protein>
<comment type="caution">
    <text evidence="1">The sequence shown here is derived from an EMBL/GenBank/DDBJ whole genome shotgun (WGS) entry which is preliminary data.</text>
</comment>